<comment type="caution">
    <text evidence="2">The sequence shown here is derived from an EMBL/GenBank/DDBJ whole genome shotgun (WGS) entry which is preliminary data.</text>
</comment>
<dbReference type="SUPFAM" id="SSF52402">
    <property type="entry name" value="Adenine nucleotide alpha hydrolases-like"/>
    <property type="match status" value="1"/>
</dbReference>
<dbReference type="Gene3D" id="3.40.50.12370">
    <property type="match status" value="1"/>
</dbReference>
<accession>A0A8J7WQX6</accession>
<name>A0A8J7WQX6_9ACTN</name>
<dbReference type="EMBL" id="JAGSXH010000034">
    <property type="protein sequence ID" value="MBS2963799.1"/>
    <property type="molecule type" value="Genomic_DNA"/>
</dbReference>
<feature type="domain" description="UspA" evidence="1">
    <location>
        <begin position="8"/>
        <end position="129"/>
    </location>
</feature>
<evidence type="ECO:0000313" key="3">
    <source>
        <dbReference type="Proteomes" id="UP000677913"/>
    </source>
</evidence>
<dbReference type="RefSeq" id="WP_211467823.1">
    <property type="nucleotide sequence ID" value="NZ_JAGSXH010000034.1"/>
</dbReference>
<dbReference type="CDD" id="cd00293">
    <property type="entry name" value="USP-like"/>
    <property type="match status" value="1"/>
</dbReference>
<reference evidence="2" key="1">
    <citation type="submission" date="2021-04" db="EMBL/GenBank/DDBJ databases">
        <title>Genome based classification of Actinospica acidithermotolerans sp. nov., an actinobacterium isolated from an Indonesian hot spring.</title>
        <authorList>
            <person name="Kusuma A.B."/>
            <person name="Putra K.E."/>
            <person name="Nafisah S."/>
            <person name="Loh J."/>
            <person name="Nouioui I."/>
            <person name="Goodfellow M."/>
        </authorList>
    </citation>
    <scope>NUCLEOTIDE SEQUENCE</scope>
    <source>
        <strain evidence="2">DSM 45618</strain>
    </source>
</reference>
<dbReference type="Pfam" id="PF00582">
    <property type="entry name" value="Usp"/>
    <property type="match status" value="1"/>
</dbReference>
<proteinExistence type="predicted"/>
<organism evidence="2 3">
    <name type="scientific">Actinocrinis puniceicyclus</name>
    <dbReference type="NCBI Taxonomy" id="977794"/>
    <lineage>
        <taxon>Bacteria</taxon>
        <taxon>Bacillati</taxon>
        <taxon>Actinomycetota</taxon>
        <taxon>Actinomycetes</taxon>
        <taxon>Catenulisporales</taxon>
        <taxon>Actinospicaceae</taxon>
        <taxon>Actinocrinis</taxon>
    </lineage>
</organism>
<dbReference type="AlphaFoldDB" id="A0A8J7WQX6"/>
<protein>
    <submittedName>
        <fullName evidence="2">Universal stress protein</fullName>
    </submittedName>
</protein>
<dbReference type="Proteomes" id="UP000677913">
    <property type="component" value="Unassembled WGS sequence"/>
</dbReference>
<sequence>MDNAAVARVFVGIDRRLPGLAALRFAVDQARRRDGALYAVRVARGISPGEVTLIDAAFADVFGGVPADLVVHRELLIGPVAETLVRRARDPRDLLVVGTDGSGRRHGLGVHSISRDCARKAQCPVLIVPGPQPSAEVRRRRWLPYHREPLSGLRLEVPAA</sequence>
<evidence type="ECO:0000313" key="2">
    <source>
        <dbReference type="EMBL" id="MBS2963799.1"/>
    </source>
</evidence>
<keyword evidence="3" id="KW-1185">Reference proteome</keyword>
<evidence type="ECO:0000259" key="1">
    <source>
        <dbReference type="Pfam" id="PF00582"/>
    </source>
</evidence>
<gene>
    <name evidence="2" type="ORF">KGA66_12120</name>
</gene>
<dbReference type="InterPro" id="IPR006016">
    <property type="entry name" value="UspA"/>
</dbReference>